<dbReference type="AlphaFoldDB" id="A0A6S6SJI0"/>
<accession>A0A6S6SJI0</accession>
<name>A0A6S6SJI0_9GAMM</name>
<keyword evidence="1" id="KW-1133">Transmembrane helix</keyword>
<keyword evidence="1" id="KW-0812">Transmembrane</keyword>
<proteinExistence type="predicted"/>
<dbReference type="EMBL" id="CACVAY010000033">
    <property type="protein sequence ID" value="CAA6807466.1"/>
    <property type="molecule type" value="Genomic_DNA"/>
</dbReference>
<keyword evidence="1" id="KW-0472">Membrane</keyword>
<feature type="transmembrane region" description="Helical" evidence="1">
    <location>
        <begin position="38"/>
        <end position="57"/>
    </location>
</feature>
<evidence type="ECO:0000256" key="1">
    <source>
        <dbReference type="SAM" id="Phobius"/>
    </source>
</evidence>
<evidence type="ECO:0000313" key="2">
    <source>
        <dbReference type="EMBL" id="CAA6807466.1"/>
    </source>
</evidence>
<reference evidence="2" key="1">
    <citation type="submission" date="2020-01" db="EMBL/GenBank/DDBJ databases">
        <authorList>
            <person name="Meier V. D."/>
            <person name="Meier V D."/>
        </authorList>
    </citation>
    <scope>NUCLEOTIDE SEQUENCE</scope>
    <source>
        <strain evidence="2">HLG_WM_MAG_07</strain>
    </source>
</reference>
<gene>
    <name evidence="2" type="ORF">HELGO_WM12418</name>
</gene>
<protein>
    <submittedName>
        <fullName evidence="2">Uncharacterized protein</fullName>
    </submittedName>
</protein>
<sequence>MIVLVVGIILLIFGGLVLLKFPDRPGGKIVLGHFEVSSTGAGLPLILVGVVCILFYANGQQQPNMPASPDKQVTQTKPVSRVSHGDAESCLTEYLQGIAPDRISRLETGSTDQTLLGANQTKEKPLAIILSDNRKLMGAIRLNVFPDNHLFKIESVVNQRCEQIETFKNATRSGDKHSLPNWDTLSLELEDNTYSLRLGHDSGEVSVSHFSLIKP</sequence>
<organism evidence="2">
    <name type="scientific">uncultured Thiotrichaceae bacterium</name>
    <dbReference type="NCBI Taxonomy" id="298394"/>
    <lineage>
        <taxon>Bacteria</taxon>
        <taxon>Pseudomonadati</taxon>
        <taxon>Pseudomonadota</taxon>
        <taxon>Gammaproteobacteria</taxon>
        <taxon>Thiotrichales</taxon>
        <taxon>Thiotrichaceae</taxon>
        <taxon>environmental samples</taxon>
    </lineage>
</organism>